<proteinExistence type="predicted"/>
<evidence type="ECO:0000313" key="1">
    <source>
        <dbReference type="EMBL" id="OGZ89714.1"/>
    </source>
</evidence>
<sequence>MGIYFKIKIMYINQIFFDKIEPVLVELKNKLKTDFVLFGSAPLYLMGVLEFNKDSVLNDLDIALRDLSCISQDAKEVQFRKDPNQKLYKINIQGINVDMGSAWPGQEEIFEKIFKNPVIERGFKFANLDICLEWRELIVKKYGREKDIIYLEKIKQFRLKNNYDRL</sequence>
<comment type="caution">
    <text evidence="1">The sequence shown here is derived from an EMBL/GenBank/DDBJ whole genome shotgun (WGS) entry which is preliminary data.</text>
</comment>
<name>A0A1G2JRD2_9BACT</name>
<protein>
    <submittedName>
        <fullName evidence="1">Uncharacterized protein</fullName>
    </submittedName>
</protein>
<dbReference type="AlphaFoldDB" id="A0A1G2JRD2"/>
<evidence type="ECO:0000313" key="2">
    <source>
        <dbReference type="Proteomes" id="UP000178935"/>
    </source>
</evidence>
<accession>A0A1G2JRD2</accession>
<reference evidence="1 2" key="1">
    <citation type="journal article" date="2016" name="Nat. Commun.">
        <title>Thousands of microbial genomes shed light on interconnected biogeochemical processes in an aquifer system.</title>
        <authorList>
            <person name="Anantharaman K."/>
            <person name="Brown C.T."/>
            <person name="Hug L.A."/>
            <person name="Sharon I."/>
            <person name="Castelle C.J."/>
            <person name="Probst A.J."/>
            <person name="Thomas B.C."/>
            <person name="Singh A."/>
            <person name="Wilkins M.J."/>
            <person name="Karaoz U."/>
            <person name="Brodie E.L."/>
            <person name="Williams K.H."/>
            <person name="Hubbard S.S."/>
            <person name="Banfield J.F."/>
        </authorList>
    </citation>
    <scope>NUCLEOTIDE SEQUENCE [LARGE SCALE GENOMIC DNA]</scope>
</reference>
<organism evidence="1 2">
    <name type="scientific">Candidatus Staskawiczbacteria bacterium RIFOXYD1_FULL_32_13</name>
    <dbReference type="NCBI Taxonomy" id="1802234"/>
    <lineage>
        <taxon>Bacteria</taxon>
        <taxon>Candidatus Staskawicziibacteriota</taxon>
    </lineage>
</organism>
<dbReference type="Proteomes" id="UP000178935">
    <property type="component" value="Unassembled WGS sequence"/>
</dbReference>
<gene>
    <name evidence="1" type="ORF">A2561_00300</name>
</gene>
<dbReference type="EMBL" id="MHPU01000003">
    <property type="protein sequence ID" value="OGZ89714.1"/>
    <property type="molecule type" value="Genomic_DNA"/>
</dbReference>